<name>D9Q282_ACIS3</name>
<dbReference type="SUPFAM" id="SSF51430">
    <property type="entry name" value="NAD(P)-linked oxidoreductase"/>
    <property type="match status" value="1"/>
</dbReference>
<evidence type="ECO:0000313" key="2">
    <source>
        <dbReference type="EMBL" id="ADL19420.1"/>
    </source>
</evidence>
<sequence>MNYRRLPNGLEVSELGVGVWSLVTDEWGADTSIAEDIIKEALNLGINFFDTADVYGRGRGEEILHRSLGPKISNVVILTKIGLDFYGCGGVKPNFNVDYLRVALSRSLERLGVGYVDILMLHNPVMNVIKSRDVFEFLREVKRSGEAKMVGVALGPTLGWGEEGKAAVYMGYEALEHIFNAIEQLPGLELLKFDGVAQFIRVPHASDVLDEERWPLKQSPSLHRSLKSYSWIQRALAESKGLEDIANRAGLKLYELALKYVLAYENVSSVLPNITSRHDLQRFVNAVEKPPLDKSAVEEVLSYWKSHLLDLNYESINETDRFKRQE</sequence>
<dbReference type="eggNOG" id="arCOG01617">
    <property type="taxonomic scope" value="Archaea"/>
</dbReference>
<evidence type="ECO:0000259" key="1">
    <source>
        <dbReference type="Pfam" id="PF00248"/>
    </source>
</evidence>
<dbReference type="InterPro" id="IPR023210">
    <property type="entry name" value="NADP_OxRdtase_dom"/>
</dbReference>
<dbReference type="Proteomes" id="UP000000346">
    <property type="component" value="Chromosome"/>
</dbReference>
<dbReference type="CDD" id="cd19086">
    <property type="entry name" value="AKR_AKR11C1"/>
    <property type="match status" value="1"/>
</dbReference>
<dbReference type="HOGENOM" id="CLU_023205_2_3_2"/>
<gene>
    <name evidence="2" type="ordered locus">ASAC_1015</name>
</gene>
<reference evidence="2 3" key="1">
    <citation type="journal article" date="2010" name="Appl. Environ. Microbiol.">
        <title>The genome sequence of the crenarchaeon Acidilobus saccharovorans supports a new order, Acidilobales, and suggests an important ecological role in terrestrial acidic hot springs.</title>
        <authorList>
            <person name="Mardanov A.V."/>
            <person name="Svetlitchnyi V.A."/>
            <person name="Beletsky A.V."/>
            <person name="Prokofeva M.I."/>
            <person name="Bonch-Osmolovskaya E.A."/>
            <person name="Ravin N.V."/>
            <person name="Skryabin K.G."/>
        </authorList>
    </citation>
    <scope>NUCLEOTIDE SEQUENCE [LARGE SCALE GENOMIC DNA]</scope>
    <source>
        <strain evidence="3">DSM 16705 / JCM 18335 / VKM B-2471 / 345-15</strain>
    </source>
</reference>
<dbReference type="STRING" id="666510.ASAC_1015"/>
<dbReference type="GeneID" id="9499257"/>
<proteinExistence type="predicted"/>
<dbReference type="FunCoup" id="D9Q282">
    <property type="interactions" value="6"/>
</dbReference>
<accession>D9Q282</accession>
<feature type="domain" description="NADP-dependent oxidoreductase" evidence="1">
    <location>
        <begin position="14"/>
        <end position="300"/>
    </location>
</feature>
<dbReference type="RefSeq" id="WP_013266932.1">
    <property type="nucleotide sequence ID" value="NC_014374.1"/>
</dbReference>
<dbReference type="InterPro" id="IPR053135">
    <property type="entry name" value="AKR2_Oxidoreductase"/>
</dbReference>
<keyword evidence="3" id="KW-1185">Reference proteome</keyword>
<dbReference type="Gene3D" id="3.20.20.100">
    <property type="entry name" value="NADP-dependent oxidoreductase domain"/>
    <property type="match status" value="1"/>
</dbReference>
<dbReference type="EMBL" id="CP001742">
    <property type="protein sequence ID" value="ADL19420.1"/>
    <property type="molecule type" value="Genomic_DNA"/>
</dbReference>
<dbReference type="OrthoDB" id="28487at2157"/>
<organism evidence="2 3">
    <name type="scientific">Acidilobus saccharovorans (strain DSM 16705 / JCM 18335 / VKM B-2471 / 345-15)</name>
    <dbReference type="NCBI Taxonomy" id="666510"/>
    <lineage>
        <taxon>Archaea</taxon>
        <taxon>Thermoproteota</taxon>
        <taxon>Thermoprotei</taxon>
        <taxon>Acidilobales</taxon>
        <taxon>Acidilobaceae</taxon>
        <taxon>Acidilobus</taxon>
    </lineage>
</organism>
<dbReference type="PANTHER" id="PTHR43312:SF1">
    <property type="entry name" value="NADP-DEPENDENT OXIDOREDUCTASE DOMAIN-CONTAINING PROTEIN"/>
    <property type="match status" value="1"/>
</dbReference>
<dbReference type="KEGG" id="asc:ASAC_1015"/>
<dbReference type="InterPro" id="IPR036812">
    <property type="entry name" value="NAD(P)_OxRdtase_dom_sf"/>
</dbReference>
<dbReference type="InParanoid" id="D9Q282"/>
<dbReference type="Pfam" id="PF00248">
    <property type="entry name" value="Aldo_ket_red"/>
    <property type="match status" value="1"/>
</dbReference>
<protein>
    <submittedName>
        <fullName evidence="2">Oxidoreductase</fullName>
    </submittedName>
</protein>
<evidence type="ECO:0000313" key="3">
    <source>
        <dbReference type="Proteomes" id="UP000000346"/>
    </source>
</evidence>
<dbReference type="AlphaFoldDB" id="D9Q282"/>
<dbReference type="PANTHER" id="PTHR43312">
    <property type="entry name" value="D-THREO-ALDOSE 1-DEHYDROGENASE"/>
    <property type="match status" value="1"/>
</dbReference>